<feature type="domain" description="N-acetyltransferase" evidence="9">
    <location>
        <begin position="555"/>
        <end position="718"/>
    </location>
</feature>
<evidence type="ECO:0000259" key="8">
    <source>
        <dbReference type="PROSITE" id="PS50016"/>
    </source>
</evidence>
<dbReference type="InterPro" id="IPR000182">
    <property type="entry name" value="GNAT_dom"/>
</dbReference>
<accession>A0A0E0APN3</accession>
<name>A0A0E0APN3_9ORYZ</name>
<evidence type="ECO:0000313" key="10">
    <source>
        <dbReference type="EnsemblPlants" id="OGLUM07G27340.1"/>
    </source>
</evidence>
<dbReference type="InterPro" id="IPR013083">
    <property type="entry name" value="Znf_RING/FYVE/PHD"/>
</dbReference>
<evidence type="ECO:0000256" key="1">
    <source>
        <dbReference type="ARBA" id="ARBA00004123"/>
    </source>
</evidence>
<dbReference type="GO" id="GO:0005634">
    <property type="term" value="C:nucleus"/>
    <property type="evidence" value="ECO:0007669"/>
    <property type="project" value="UniProtKB-SubCell"/>
</dbReference>
<dbReference type="GO" id="GO:0008270">
    <property type="term" value="F:zinc ion binding"/>
    <property type="evidence" value="ECO:0007669"/>
    <property type="project" value="UniProtKB-KW"/>
</dbReference>
<dbReference type="InterPro" id="IPR011011">
    <property type="entry name" value="Znf_FYVE_PHD"/>
</dbReference>
<dbReference type="InterPro" id="IPR059153">
    <property type="entry name" value="NSD_PHD-1st"/>
</dbReference>
<dbReference type="InterPro" id="IPR016181">
    <property type="entry name" value="Acyl_CoA_acyltransferase"/>
</dbReference>
<keyword evidence="3 6" id="KW-0863">Zinc-finger</keyword>
<dbReference type="Gramene" id="OGLUM07G27340.1">
    <property type="protein sequence ID" value="OGLUM07G27340.1"/>
    <property type="gene ID" value="OGLUM07G27340"/>
</dbReference>
<reference evidence="10" key="2">
    <citation type="submission" date="2018-05" db="EMBL/GenBank/DDBJ databases">
        <title>OgluRS3 (Oryza glumaepatula Reference Sequence Version 3).</title>
        <authorList>
            <person name="Zhang J."/>
            <person name="Kudrna D."/>
            <person name="Lee S."/>
            <person name="Talag J."/>
            <person name="Welchert J."/>
            <person name="Wing R.A."/>
        </authorList>
    </citation>
    <scope>NUCLEOTIDE SEQUENCE [LARGE SCALE GENOMIC DNA]</scope>
</reference>
<feature type="region of interest" description="Disordered" evidence="7">
    <location>
        <begin position="717"/>
        <end position="748"/>
    </location>
</feature>
<dbReference type="PROSITE" id="PS50016">
    <property type="entry name" value="ZF_PHD_2"/>
    <property type="match status" value="2"/>
</dbReference>
<dbReference type="GO" id="GO:0006357">
    <property type="term" value="P:regulation of transcription by RNA polymerase II"/>
    <property type="evidence" value="ECO:0007669"/>
    <property type="project" value="TreeGrafter"/>
</dbReference>
<feature type="domain" description="PHD-type" evidence="8">
    <location>
        <begin position="411"/>
        <end position="456"/>
    </location>
</feature>
<feature type="domain" description="PHD-type" evidence="8">
    <location>
        <begin position="452"/>
        <end position="522"/>
    </location>
</feature>
<dbReference type="HOGENOM" id="CLU_009819_1_0_1"/>
<dbReference type="PANTHER" id="PTHR46309">
    <property type="entry name" value="PHD FINGER PROTEIN 12"/>
    <property type="match status" value="1"/>
</dbReference>
<evidence type="ECO:0000256" key="3">
    <source>
        <dbReference type="ARBA" id="ARBA00022771"/>
    </source>
</evidence>
<dbReference type="Gene3D" id="3.30.40.10">
    <property type="entry name" value="Zinc/RING finger domain, C3HC4 (zinc finger)"/>
    <property type="match status" value="2"/>
</dbReference>
<dbReference type="GO" id="GO:0003714">
    <property type="term" value="F:transcription corepressor activity"/>
    <property type="evidence" value="ECO:0007669"/>
    <property type="project" value="InterPro"/>
</dbReference>
<evidence type="ECO:0000313" key="11">
    <source>
        <dbReference type="Proteomes" id="UP000026961"/>
    </source>
</evidence>
<dbReference type="InterPro" id="IPR001965">
    <property type="entry name" value="Znf_PHD"/>
</dbReference>
<dbReference type="SUPFAM" id="SSF55729">
    <property type="entry name" value="Acyl-CoA N-acyltransferases (Nat)"/>
    <property type="match status" value="1"/>
</dbReference>
<evidence type="ECO:0000256" key="6">
    <source>
        <dbReference type="PROSITE-ProRule" id="PRU00146"/>
    </source>
</evidence>
<evidence type="ECO:0000259" key="9">
    <source>
        <dbReference type="PROSITE" id="PS51186"/>
    </source>
</evidence>
<dbReference type="Pfam" id="PF23011">
    <property type="entry name" value="PHD-1st_NSD"/>
    <property type="match status" value="1"/>
</dbReference>
<dbReference type="CDD" id="cd04301">
    <property type="entry name" value="NAT_SF"/>
    <property type="match status" value="1"/>
</dbReference>
<evidence type="ECO:0000256" key="5">
    <source>
        <dbReference type="ARBA" id="ARBA00023242"/>
    </source>
</evidence>
<evidence type="ECO:0000256" key="2">
    <source>
        <dbReference type="ARBA" id="ARBA00022723"/>
    </source>
</evidence>
<dbReference type="PROSITE" id="PS51186">
    <property type="entry name" value="GNAT"/>
    <property type="match status" value="1"/>
</dbReference>
<dbReference type="SMART" id="SM00249">
    <property type="entry name" value="PHD"/>
    <property type="match status" value="2"/>
</dbReference>
<sequence>MVEHMDWQPVTTLGPNFSPELHSLLLSDHRASLLSLLRRQDDELRTKIKNHLLALGWTIASKPNPPGLAPRLRYVSPAGTKSYYSLRRLIQTIHLHHHPTQSQSQSQSDSCGCGDTPLLLEESDDDQYQEQQEDDAIAGYVAFMEEQNARRDRGQGNDEEQRSMAKELRIKAKDQLRSSGWTFSMKVKYNGREELRYTEPRGRSHISLITACKAYLLHHTPSTTMASCSNNNNKRPAPPAACKTATSSKKNKKKKASLQQARVLRPQPRNEEGNALTPARARTLLSLLIDKKILAPRDQLIYTTKRGLITGDGMVKCMCGGCINNNNKRRVAEYTVAEFAVHGDGDVASSSSRQPWARMFVGDGRSLSQCLVQLMMADDEAGSGRKKKKKKYLPYVWRGARVKRKWEEDDDYVCSVCHDCGELLMCDRCPSMFHHACVGLESTPQGDWFCPACTCAICGSSDLDDPPATTTTQGFSSDRMVISCEQCRREYHVGCMRERDNGLWYPEADGEGPWLCSEACSKIYLRLEELAVVQAPCRSVASGLSLVVLRRGVARDGEEEEHAKLCMALDVLHECFVTLIEPRTQTDLTADIVFNTESELGRLDFRGFYVVGLEKAGELIAVATLRVYGEEVAEVPLVGTRFARRRQGMCRLLMDEIQKLLGEMGVERLVLPAVPEMVATWTGPSFGFREMGQADRQDVAHHAILCFQGTIMCHKQLPPQPQPQPQLGHTTTTPAGRIPSPIPTPIPL</sequence>
<dbReference type="EnsemblPlants" id="OGLUM07G27340.1">
    <property type="protein sequence ID" value="OGLUM07G27340.1"/>
    <property type="gene ID" value="OGLUM07G27340"/>
</dbReference>
<dbReference type="STRING" id="40148.A0A0E0APN3"/>
<dbReference type="InterPro" id="IPR042163">
    <property type="entry name" value="PHF12"/>
</dbReference>
<proteinExistence type="predicted"/>
<dbReference type="InterPro" id="IPR054292">
    <property type="entry name" value="DUF7028"/>
</dbReference>
<dbReference type="CDD" id="cd15489">
    <property type="entry name" value="PHD_SF"/>
    <property type="match status" value="1"/>
</dbReference>
<keyword evidence="5" id="KW-0539">Nucleus</keyword>
<evidence type="ECO:0000256" key="4">
    <source>
        <dbReference type="ARBA" id="ARBA00022833"/>
    </source>
</evidence>
<feature type="region of interest" description="Disordered" evidence="7">
    <location>
        <begin position="227"/>
        <end position="275"/>
    </location>
</feature>
<dbReference type="Pfam" id="PF16135">
    <property type="entry name" value="TDBD"/>
    <property type="match status" value="1"/>
</dbReference>
<keyword evidence="2" id="KW-0479">Metal-binding</keyword>
<dbReference type="InterPro" id="IPR032308">
    <property type="entry name" value="TDBD"/>
</dbReference>
<dbReference type="GO" id="GO:0016747">
    <property type="term" value="F:acyltransferase activity, transferring groups other than amino-acyl groups"/>
    <property type="evidence" value="ECO:0007669"/>
    <property type="project" value="InterPro"/>
</dbReference>
<organism evidence="10">
    <name type="scientific">Oryza glumipatula</name>
    <dbReference type="NCBI Taxonomy" id="40148"/>
    <lineage>
        <taxon>Eukaryota</taxon>
        <taxon>Viridiplantae</taxon>
        <taxon>Streptophyta</taxon>
        <taxon>Embryophyta</taxon>
        <taxon>Tracheophyta</taxon>
        <taxon>Spermatophyta</taxon>
        <taxon>Magnoliopsida</taxon>
        <taxon>Liliopsida</taxon>
        <taxon>Poales</taxon>
        <taxon>Poaceae</taxon>
        <taxon>BOP clade</taxon>
        <taxon>Oryzoideae</taxon>
        <taxon>Oryzeae</taxon>
        <taxon>Oryzinae</taxon>
        <taxon>Oryza</taxon>
    </lineage>
</organism>
<dbReference type="Proteomes" id="UP000026961">
    <property type="component" value="Chromosome 7"/>
</dbReference>
<comment type="subcellular location">
    <subcellularLocation>
        <location evidence="1">Nucleus</location>
    </subcellularLocation>
</comment>
<protein>
    <recommendedName>
        <fullName evidence="12">PHD-type domain-containing protein</fullName>
    </recommendedName>
</protein>
<dbReference type="Pfam" id="PF23209">
    <property type="entry name" value="IDM1_C"/>
    <property type="match status" value="1"/>
</dbReference>
<dbReference type="eggNOG" id="ENOG502QTVY">
    <property type="taxonomic scope" value="Eukaryota"/>
</dbReference>
<dbReference type="InterPro" id="IPR056511">
    <property type="entry name" value="IDM1_C"/>
</dbReference>
<dbReference type="InterPro" id="IPR019787">
    <property type="entry name" value="Znf_PHD-finger"/>
</dbReference>
<dbReference type="PANTHER" id="PTHR46309:SF24">
    <property type="entry name" value="OS07G0693650 PROTEIN"/>
    <property type="match status" value="1"/>
</dbReference>
<evidence type="ECO:0008006" key="12">
    <source>
        <dbReference type="Google" id="ProtNLM"/>
    </source>
</evidence>
<dbReference type="Pfam" id="PF22970">
    <property type="entry name" value="DUF7028"/>
    <property type="match status" value="2"/>
</dbReference>
<keyword evidence="4" id="KW-0862">Zinc</keyword>
<feature type="region of interest" description="Disordered" evidence="7">
    <location>
        <begin position="97"/>
        <end position="132"/>
    </location>
</feature>
<evidence type="ECO:0000256" key="7">
    <source>
        <dbReference type="SAM" id="MobiDB-lite"/>
    </source>
</evidence>
<dbReference type="SUPFAM" id="SSF57903">
    <property type="entry name" value="FYVE/PHD zinc finger"/>
    <property type="match status" value="1"/>
</dbReference>
<dbReference type="AlphaFoldDB" id="A0A0E0APN3"/>
<keyword evidence="11" id="KW-1185">Reference proteome</keyword>
<reference evidence="10" key="1">
    <citation type="submission" date="2015-04" db="UniProtKB">
        <authorList>
            <consortium name="EnsemblPlants"/>
        </authorList>
    </citation>
    <scope>IDENTIFICATION</scope>
</reference>
<dbReference type="Gene3D" id="3.40.630.30">
    <property type="match status" value="1"/>
</dbReference>
<feature type="compositionally biased region" description="Acidic residues" evidence="7">
    <location>
        <begin position="121"/>
        <end position="132"/>
    </location>
</feature>